<feature type="transmembrane region" description="Helical" evidence="6">
    <location>
        <begin position="100"/>
        <end position="119"/>
    </location>
</feature>
<feature type="transmembrane region" description="Helical" evidence="6">
    <location>
        <begin position="131"/>
        <end position="151"/>
    </location>
</feature>
<dbReference type="SUPFAM" id="SSF103481">
    <property type="entry name" value="Multidrug resistance efflux transporter EmrE"/>
    <property type="match status" value="1"/>
</dbReference>
<dbReference type="InterPro" id="IPR030184">
    <property type="entry name" value="WAT1-related"/>
</dbReference>
<keyword evidence="9" id="KW-1185">Reference proteome</keyword>
<dbReference type="GO" id="GO:0022857">
    <property type="term" value="F:transmembrane transporter activity"/>
    <property type="evidence" value="ECO:0007669"/>
    <property type="project" value="InterPro"/>
</dbReference>
<evidence type="ECO:0000256" key="1">
    <source>
        <dbReference type="ARBA" id="ARBA00004141"/>
    </source>
</evidence>
<keyword evidence="5 6" id="KW-0472">Membrane</keyword>
<dbReference type="Proteomes" id="UP000291084">
    <property type="component" value="Chromosome 10"/>
</dbReference>
<comment type="subcellular location">
    <subcellularLocation>
        <location evidence="1 6">Membrane</location>
        <topology evidence="1 6">Multi-pass membrane protein</topology>
    </subcellularLocation>
</comment>
<dbReference type="InterPro" id="IPR000620">
    <property type="entry name" value="EamA_dom"/>
</dbReference>
<feature type="transmembrane region" description="Helical" evidence="6">
    <location>
        <begin position="212"/>
        <end position="233"/>
    </location>
</feature>
<feature type="transmembrane region" description="Helical" evidence="6">
    <location>
        <begin position="185"/>
        <end position="205"/>
    </location>
</feature>
<evidence type="ECO:0000259" key="7">
    <source>
        <dbReference type="Pfam" id="PF00892"/>
    </source>
</evidence>
<evidence type="ECO:0000313" key="8">
    <source>
        <dbReference type="EMBL" id="BAU00025.1"/>
    </source>
</evidence>
<dbReference type="InterPro" id="IPR037185">
    <property type="entry name" value="EmrE-like"/>
</dbReference>
<organism evidence="8 9">
    <name type="scientific">Vigna angularis var. angularis</name>
    <dbReference type="NCBI Taxonomy" id="157739"/>
    <lineage>
        <taxon>Eukaryota</taxon>
        <taxon>Viridiplantae</taxon>
        <taxon>Streptophyta</taxon>
        <taxon>Embryophyta</taxon>
        <taxon>Tracheophyta</taxon>
        <taxon>Spermatophyta</taxon>
        <taxon>Magnoliopsida</taxon>
        <taxon>eudicotyledons</taxon>
        <taxon>Gunneridae</taxon>
        <taxon>Pentapetalae</taxon>
        <taxon>rosids</taxon>
        <taxon>fabids</taxon>
        <taxon>Fabales</taxon>
        <taxon>Fabaceae</taxon>
        <taxon>Papilionoideae</taxon>
        <taxon>50 kb inversion clade</taxon>
        <taxon>NPAAA clade</taxon>
        <taxon>indigoferoid/millettioid clade</taxon>
        <taxon>Phaseoleae</taxon>
        <taxon>Vigna</taxon>
    </lineage>
</organism>
<evidence type="ECO:0000256" key="6">
    <source>
        <dbReference type="RuleBase" id="RU363077"/>
    </source>
</evidence>
<proteinExistence type="inferred from homology"/>
<feature type="domain" description="EamA" evidence="7">
    <location>
        <begin position="16"/>
        <end position="148"/>
    </location>
</feature>
<keyword evidence="3 6" id="KW-0812">Transmembrane</keyword>
<feature type="transmembrane region" description="Helical" evidence="6">
    <location>
        <begin position="37"/>
        <end position="57"/>
    </location>
</feature>
<dbReference type="PANTHER" id="PTHR31218">
    <property type="entry name" value="WAT1-RELATED PROTEIN"/>
    <property type="match status" value="1"/>
</dbReference>
<evidence type="ECO:0000313" key="9">
    <source>
        <dbReference type="Proteomes" id="UP000291084"/>
    </source>
</evidence>
<sequence>MLPERANLHIALTFLQFCYAGNHIFLRIALDTGVSKLIFPVFRNITALVLLGPLAYFSEKKDRPSITTYCVVHFFLLGLVGITMKEGFYLLGLEKTSPTFAAAMQNSVPALTFLMAALLRYESVHFNRIDGVAKVLGVLASVGGATIITLYKGPVIYSPRLGFNQEQYLTMMGDTPGKDWNLGGIYLFCHSLCWSGWIVMQAFVLKIYSAPLTVSAFTCFFGVVQFLTIAAFFEKDSKAWQFNSSGEIYSVLFSVCKLD</sequence>
<feature type="transmembrane region" description="Helical" evidence="6">
    <location>
        <begin position="69"/>
        <end position="88"/>
    </location>
</feature>
<reference evidence="8 9" key="1">
    <citation type="journal article" date="2015" name="Sci. Rep.">
        <title>The power of single molecule real-time sequencing technology in the de novo assembly of a eukaryotic genome.</title>
        <authorList>
            <person name="Sakai H."/>
            <person name="Naito K."/>
            <person name="Ogiso-Tanaka E."/>
            <person name="Takahashi Y."/>
            <person name="Iseki K."/>
            <person name="Muto C."/>
            <person name="Satou K."/>
            <person name="Teruya K."/>
            <person name="Shiroma A."/>
            <person name="Shimoji M."/>
            <person name="Hirano T."/>
            <person name="Itoh T."/>
            <person name="Kaga A."/>
            <person name="Tomooka N."/>
        </authorList>
    </citation>
    <scope>NUCLEOTIDE SEQUENCE [LARGE SCALE GENOMIC DNA]</scope>
    <source>
        <strain evidence="9">cv. Shumari</strain>
    </source>
</reference>
<name>A0A0S3T441_PHAAN</name>
<dbReference type="OrthoDB" id="1728340at2759"/>
<dbReference type="GO" id="GO:0016020">
    <property type="term" value="C:membrane"/>
    <property type="evidence" value="ECO:0007669"/>
    <property type="project" value="UniProtKB-SubCell"/>
</dbReference>
<evidence type="ECO:0000256" key="3">
    <source>
        <dbReference type="ARBA" id="ARBA00022692"/>
    </source>
</evidence>
<keyword evidence="4 6" id="KW-1133">Transmembrane helix</keyword>
<accession>A0A0S3T441</accession>
<dbReference type="AlphaFoldDB" id="A0A0S3T441"/>
<dbReference type="EMBL" id="AP015043">
    <property type="protein sequence ID" value="BAU00025.1"/>
    <property type="molecule type" value="Genomic_DNA"/>
</dbReference>
<dbReference type="Pfam" id="PF00892">
    <property type="entry name" value="EamA"/>
    <property type="match status" value="1"/>
</dbReference>
<evidence type="ECO:0000256" key="4">
    <source>
        <dbReference type="ARBA" id="ARBA00022989"/>
    </source>
</evidence>
<protein>
    <recommendedName>
        <fullName evidence="6">WAT1-related protein</fullName>
    </recommendedName>
</protein>
<comment type="similarity">
    <text evidence="2 6">Belongs to the drug/metabolite transporter (DMT) superfamily. Plant drug/metabolite exporter (P-DME) (TC 2.A.7.4) family.</text>
</comment>
<evidence type="ECO:0000256" key="2">
    <source>
        <dbReference type="ARBA" id="ARBA00007635"/>
    </source>
</evidence>
<evidence type="ECO:0000256" key="5">
    <source>
        <dbReference type="ARBA" id="ARBA00023136"/>
    </source>
</evidence>
<feature type="transmembrane region" description="Helical" evidence="6">
    <location>
        <begin position="7"/>
        <end position="25"/>
    </location>
</feature>
<gene>
    <name evidence="8" type="primary">Vigan.10G158000</name>
    <name evidence="8" type="ORF">VIGAN_10158000</name>
</gene>